<protein>
    <submittedName>
        <fullName evidence="1">Uncharacterized protein</fullName>
    </submittedName>
</protein>
<organism evidence="1 2">
    <name type="scientific">Dactylosporangium fulvum</name>
    <dbReference type="NCBI Taxonomy" id="53359"/>
    <lineage>
        <taxon>Bacteria</taxon>
        <taxon>Bacillati</taxon>
        <taxon>Actinomycetota</taxon>
        <taxon>Actinomycetes</taxon>
        <taxon>Micromonosporales</taxon>
        <taxon>Micromonosporaceae</taxon>
        <taxon>Dactylosporangium</taxon>
    </lineage>
</organism>
<reference evidence="1" key="1">
    <citation type="submission" date="2021-04" db="EMBL/GenBank/DDBJ databases">
        <authorList>
            <person name="Hartkoorn R.C."/>
            <person name="Beaudoing E."/>
            <person name="Hot D."/>
        </authorList>
    </citation>
    <scope>NUCLEOTIDE SEQUENCE</scope>
    <source>
        <strain evidence="1">NRRL B-16292</strain>
    </source>
</reference>
<proteinExistence type="predicted"/>
<reference evidence="1" key="2">
    <citation type="submission" date="2022-09" db="EMBL/GenBank/DDBJ databases">
        <title>Biosynthetic gene clusters of Dactylosporangioum fulvum.</title>
        <authorList>
            <person name="Caradec T."/>
        </authorList>
    </citation>
    <scope>NUCLEOTIDE SEQUENCE</scope>
    <source>
        <strain evidence="1">NRRL B-16292</strain>
    </source>
</reference>
<gene>
    <name evidence="1" type="ORF">Dfulv_37955</name>
</gene>
<name>A0ABY5VTI5_9ACTN</name>
<dbReference type="Proteomes" id="UP001059617">
    <property type="component" value="Chromosome"/>
</dbReference>
<evidence type="ECO:0000313" key="1">
    <source>
        <dbReference type="EMBL" id="UWP80875.1"/>
    </source>
</evidence>
<keyword evidence="2" id="KW-1185">Reference proteome</keyword>
<evidence type="ECO:0000313" key="2">
    <source>
        <dbReference type="Proteomes" id="UP001059617"/>
    </source>
</evidence>
<sequence>MISLARPAGDLGEPAAGPCAFLGALVEAGHLMPWSAAAKVLVAGRVVPDGLEPGVLPQFMAAMSAEIEHAWD</sequence>
<dbReference type="RefSeq" id="WP_259858638.1">
    <property type="nucleotide sequence ID" value="NZ_BAAAST010000079.1"/>
</dbReference>
<dbReference type="EMBL" id="CP073720">
    <property type="protein sequence ID" value="UWP80875.1"/>
    <property type="molecule type" value="Genomic_DNA"/>
</dbReference>
<accession>A0ABY5VTI5</accession>